<dbReference type="EMBL" id="CM035429">
    <property type="protein sequence ID" value="KAH7299836.1"/>
    <property type="molecule type" value="Genomic_DNA"/>
</dbReference>
<organism evidence="1 2">
    <name type="scientific">Ceratopteris richardii</name>
    <name type="common">Triangle waterfern</name>
    <dbReference type="NCBI Taxonomy" id="49495"/>
    <lineage>
        <taxon>Eukaryota</taxon>
        <taxon>Viridiplantae</taxon>
        <taxon>Streptophyta</taxon>
        <taxon>Embryophyta</taxon>
        <taxon>Tracheophyta</taxon>
        <taxon>Polypodiopsida</taxon>
        <taxon>Polypodiidae</taxon>
        <taxon>Polypodiales</taxon>
        <taxon>Pteridineae</taxon>
        <taxon>Pteridaceae</taxon>
        <taxon>Parkerioideae</taxon>
        <taxon>Ceratopteris</taxon>
    </lineage>
</organism>
<name>A0A8T2RTQ6_CERRI</name>
<reference evidence="1" key="1">
    <citation type="submission" date="2021-08" db="EMBL/GenBank/DDBJ databases">
        <title>WGS assembly of Ceratopteris richardii.</title>
        <authorList>
            <person name="Marchant D.B."/>
            <person name="Chen G."/>
            <person name="Jenkins J."/>
            <person name="Shu S."/>
            <person name="Leebens-Mack J."/>
            <person name="Grimwood J."/>
            <person name="Schmutz J."/>
            <person name="Soltis P."/>
            <person name="Soltis D."/>
            <person name="Chen Z.-H."/>
        </authorList>
    </citation>
    <scope>NUCLEOTIDE SEQUENCE</scope>
    <source>
        <strain evidence="1">Whitten #5841</strain>
        <tissue evidence="1">Leaf</tissue>
    </source>
</reference>
<dbReference type="Proteomes" id="UP000825935">
    <property type="component" value="Chromosome 24"/>
</dbReference>
<keyword evidence="2" id="KW-1185">Reference proteome</keyword>
<proteinExistence type="predicted"/>
<evidence type="ECO:0000313" key="2">
    <source>
        <dbReference type="Proteomes" id="UP000825935"/>
    </source>
</evidence>
<evidence type="ECO:0000313" key="1">
    <source>
        <dbReference type="EMBL" id="KAH7299836.1"/>
    </source>
</evidence>
<protein>
    <submittedName>
        <fullName evidence="1">Uncharacterized protein</fullName>
    </submittedName>
</protein>
<sequence length="69" mass="7896">MCENEILRTVAGCTLEVAPAYQMKARTCIILLKKNGRRRERIEHEQNIDAHADAQCISNRLARFKSRGP</sequence>
<accession>A0A8T2RTQ6</accession>
<gene>
    <name evidence="1" type="ORF">KP509_24G032200</name>
</gene>
<comment type="caution">
    <text evidence="1">The sequence shown here is derived from an EMBL/GenBank/DDBJ whole genome shotgun (WGS) entry which is preliminary data.</text>
</comment>
<dbReference type="AlphaFoldDB" id="A0A8T2RTQ6"/>